<keyword evidence="3" id="KW-1185">Reference proteome</keyword>
<comment type="caution">
    <text evidence="2">The sequence shown here is derived from an EMBL/GenBank/DDBJ whole genome shotgun (WGS) entry which is preliminary data.</text>
</comment>
<sequence length="245" mass="26535">MSSCSSIRRGIFDGTPISEFGSWLPLLSRESRVLARSQDSGLDGGPISLRRLSTLRRRRPRACAHALHFAQTNELDDIAVCQACEGTELPSRTSACHPTIRVRATFPTLGTSIARPFAICAPASTCQVARPFDGRNVVCSHGLGAEKKDAGAVVNLAFQRVRCLSELLAASPERQPVGRYRDSMLKLTQQSIHSRRDRTHARFAGSKDSRNLASEPVRTISDHVLRLSPPLGSPPTGTAAINPST</sequence>
<gene>
    <name evidence="2" type="ORF">CMUS01_02111</name>
</gene>
<reference evidence="2" key="1">
    <citation type="journal article" date="2020" name="Phytopathology">
        <title>Genome Sequence Resources of Colletotrichum truncatum, C. plurivorum, C. musicola, and C. sojae: Four Species Pathogenic to Soybean (Glycine max).</title>
        <authorList>
            <person name="Rogerio F."/>
            <person name="Boufleur T.R."/>
            <person name="Ciampi-Guillardi M."/>
            <person name="Sukno S.A."/>
            <person name="Thon M.R."/>
            <person name="Massola Junior N.S."/>
            <person name="Baroncelli R."/>
        </authorList>
    </citation>
    <scope>NUCLEOTIDE SEQUENCE</scope>
    <source>
        <strain evidence="2">LFN0074</strain>
    </source>
</reference>
<feature type="compositionally biased region" description="Polar residues" evidence="1">
    <location>
        <begin position="235"/>
        <end position="245"/>
    </location>
</feature>
<dbReference type="Proteomes" id="UP000639643">
    <property type="component" value="Unassembled WGS sequence"/>
</dbReference>
<dbReference type="EMBL" id="WIGM01000041">
    <property type="protein sequence ID" value="KAF6843436.1"/>
    <property type="molecule type" value="Genomic_DNA"/>
</dbReference>
<accession>A0A8H6NVQ2</accession>
<evidence type="ECO:0000256" key="1">
    <source>
        <dbReference type="SAM" id="MobiDB-lite"/>
    </source>
</evidence>
<evidence type="ECO:0000313" key="3">
    <source>
        <dbReference type="Proteomes" id="UP000639643"/>
    </source>
</evidence>
<protein>
    <submittedName>
        <fullName evidence="2">Uncharacterized protein</fullName>
    </submittedName>
</protein>
<dbReference type="AlphaFoldDB" id="A0A8H6NVQ2"/>
<organism evidence="2 3">
    <name type="scientific">Colletotrichum musicola</name>
    <dbReference type="NCBI Taxonomy" id="2175873"/>
    <lineage>
        <taxon>Eukaryota</taxon>
        <taxon>Fungi</taxon>
        <taxon>Dikarya</taxon>
        <taxon>Ascomycota</taxon>
        <taxon>Pezizomycotina</taxon>
        <taxon>Sordariomycetes</taxon>
        <taxon>Hypocreomycetidae</taxon>
        <taxon>Glomerellales</taxon>
        <taxon>Glomerellaceae</taxon>
        <taxon>Colletotrichum</taxon>
        <taxon>Colletotrichum orchidearum species complex</taxon>
    </lineage>
</organism>
<name>A0A8H6NVQ2_9PEZI</name>
<feature type="region of interest" description="Disordered" evidence="1">
    <location>
        <begin position="192"/>
        <end position="245"/>
    </location>
</feature>
<proteinExistence type="predicted"/>
<evidence type="ECO:0000313" key="2">
    <source>
        <dbReference type="EMBL" id="KAF6843436.1"/>
    </source>
</evidence>